<protein>
    <submittedName>
        <fullName evidence="2">Uncharacterized protein</fullName>
    </submittedName>
</protein>
<feature type="region of interest" description="Disordered" evidence="1">
    <location>
        <begin position="126"/>
        <end position="170"/>
    </location>
</feature>
<reference evidence="2 3" key="1">
    <citation type="submission" date="2024-10" db="EMBL/GenBank/DDBJ databases">
        <title>Updated reference genomes for cyclostephanoid diatoms.</title>
        <authorList>
            <person name="Roberts W.R."/>
            <person name="Alverson A.J."/>
        </authorList>
    </citation>
    <scope>NUCLEOTIDE SEQUENCE [LARGE SCALE GENOMIC DNA]</scope>
    <source>
        <strain evidence="2 3">AJA232-27</strain>
    </source>
</reference>
<dbReference type="Proteomes" id="UP001530293">
    <property type="component" value="Unassembled WGS sequence"/>
</dbReference>
<evidence type="ECO:0000313" key="2">
    <source>
        <dbReference type="EMBL" id="KAL3765729.1"/>
    </source>
</evidence>
<gene>
    <name evidence="2" type="ORF">ACHAWU_009697</name>
</gene>
<dbReference type="EMBL" id="JALLBG020000092">
    <property type="protein sequence ID" value="KAL3765729.1"/>
    <property type="molecule type" value="Genomic_DNA"/>
</dbReference>
<keyword evidence="3" id="KW-1185">Reference proteome</keyword>
<organism evidence="2 3">
    <name type="scientific">Discostella pseudostelligera</name>
    <dbReference type="NCBI Taxonomy" id="259834"/>
    <lineage>
        <taxon>Eukaryota</taxon>
        <taxon>Sar</taxon>
        <taxon>Stramenopiles</taxon>
        <taxon>Ochrophyta</taxon>
        <taxon>Bacillariophyta</taxon>
        <taxon>Coscinodiscophyceae</taxon>
        <taxon>Thalassiosirophycidae</taxon>
        <taxon>Stephanodiscales</taxon>
        <taxon>Stephanodiscaceae</taxon>
        <taxon>Discostella</taxon>
    </lineage>
</organism>
<dbReference type="AlphaFoldDB" id="A0ABD3MPA8"/>
<name>A0ABD3MPA8_9STRA</name>
<feature type="compositionally biased region" description="Basic and acidic residues" evidence="1">
    <location>
        <begin position="126"/>
        <end position="136"/>
    </location>
</feature>
<comment type="caution">
    <text evidence="2">The sequence shown here is derived from an EMBL/GenBank/DDBJ whole genome shotgun (WGS) entry which is preliminary data.</text>
</comment>
<evidence type="ECO:0000313" key="3">
    <source>
        <dbReference type="Proteomes" id="UP001530293"/>
    </source>
</evidence>
<accession>A0ABD3MPA8</accession>
<proteinExistence type="predicted"/>
<sequence>MSVVSVDGSNLSAVSVAVAVESSLGLSEDMNDVNPPGCRSESASLDVHQKFWLDHVPSFEPLKLCLDDSSTEGDEDMFDDDAFTFGDEDFQTLMSHDSMKRLSIKSQTPVAEMSADITAILSSHQPLHEEAAKEASKSNASMDSSSGTSSTSLVTLGWPTPTTSKTKTKRRVSLHHDVAVIPIPMRTEYPNRERIWCSASELYQNAARNTIEFASEGFNWRNVAADEQMVQMPSGERIHPIHFMNMANFCKILDCDKETPAKC</sequence>
<evidence type="ECO:0000256" key="1">
    <source>
        <dbReference type="SAM" id="MobiDB-lite"/>
    </source>
</evidence>
<feature type="compositionally biased region" description="Low complexity" evidence="1">
    <location>
        <begin position="137"/>
        <end position="165"/>
    </location>
</feature>